<organism evidence="6 7">
    <name type="scientific">Yinghuangia soli</name>
    <dbReference type="NCBI Taxonomy" id="2908204"/>
    <lineage>
        <taxon>Bacteria</taxon>
        <taxon>Bacillati</taxon>
        <taxon>Actinomycetota</taxon>
        <taxon>Actinomycetes</taxon>
        <taxon>Kitasatosporales</taxon>
        <taxon>Streptomycetaceae</taxon>
        <taxon>Yinghuangia</taxon>
    </lineage>
</organism>
<dbReference type="InterPro" id="IPR000551">
    <property type="entry name" value="MerR-type_HTH_dom"/>
</dbReference>
<dbReference type="InterPro" id="IPR009061">
    <property type="entry name" value="DNA-bd_dom_put_sf"/>
</dbReference>
<gene>
    <name evidence="6" type="ORF">LZ495_42765</name>
</gene>
<dbReference type="PANTHER" id="PTHR30204">
    <property type="entry name" value="REDOX-CYCLING DRUG-SENSING TRANSCRIPTIONAL ACTIVATOR SOXR"/>
    <property type="match status" value="1"/>
</dbReference>
<dbReference type="EMBL" id="JAKFHA010000066">
    <property type="protein sequence ID" value="MCF2533913.1"/>
    <property type="molecule type" value="Genomic_DNA"/>
</dbReference>
<dbReference type="GO" id="GO:0003700">
    <property type="term" value="F:DNA-binding transcription factor activity"/>
    <property type="evidence" value="ECO:0007669"/>
    <property type="project" value="InterPro"/>
</dbReference>
<dbReference type="AlphaFoldDB" id="A0AA41Q969"/>
<proteinExistence type="predicted"/>
<evidence type="ECO:0000256" key="3">
    <source>
        <dbReference type="ARBA" id="ARBA00023125"/>
    </source>
</evidence>
<dbReference type="Gene3D" id="1.10.1660.10">
    <property type="match status" value="1"/>
</dbReference>
<accession>A0AA41Q969</accession>
<sequence length="154" mass="16507">MTTRSDGLRSGELADAAGVNQQTLRYYERRGLLAEPDRTLGGHRVYPPESVALLRVIKAAQRLGFTLDEVAELLEASTHRHGAGRRAKAGLQELAAAKLVEVDARIADLHTIRTALVDAMDAGCDDLAVCAKSACCPLPFADLAEEDRHAGPCC</sequence>
<dbReference type="RefSeq" id="WP_235058679.1">
    <property type="nucleotide sequence ID" value="NZ_JAKFHA010000066.1"/>
</dbReference>
<keyword evidence="7" id="KW-1185">Reference proteome</keyword>
<dbReference type="PROSITE" id="PS00552">
    <property type="entry name" value="HTH_MERR_1"/>
    <property type="match status" value="1"/>
</dbReference>
<dbReference type="PRINTS" id="PR00040">
    <property type="entry name" value="HTHMERR"/>
</dbReference>
<dbReference type="PROSITE" id="PS50937">
    <property type="entry name" value="HTH_MERR_2"/>
    <property type="match status" value="1"/>
</dbReference>
<dbReference type="GO" id="GO:0003677">
    <property type="term" value="F:DNA binding"/>
    <property type="evidence" value="ECO:0007669"/>
    <property type="project" value="UniProtKB-KW"/>
</dbReference>
<evidence type="ECO:0000256" key="2">
    <source>
        <dbReference type="ARBA" id="ARBA00023015"/>
    </source>
</evidence>
<name>A0AA41Q969_9ACTN</name>
<keyword evidence="1" id="KW-0678">Repressor</keyword>
<comment type="caution">
    <text evidence="6">The sequence shown here is derived from an EMBL/GenBank/DDBJ whole genome shotgun (WGS) entry which is preliminary data.</text>
</comment>
<protein>
    <submittedName>
        <fullName evidence="6">MerR family transcriptional regulator</fullName>
    </submittedName>
</protein>
<evidence type="ECO:0000313" key="7">
    <source>
        <dbReference type="Proteomes" id="UP001165378"/>
    </source>
</evidence>
<keyword evidence="4" id="KW-0804">Transcription</keyword>
<evidence type="ECO:0000256" key="4">
    <source>
        <dbReference type="ARBA" id="ARBA00023163"/>
    </source>
</evidence>
<reference evidence="6" key="1">
    <citation type="submission" date="2022-01" db="EMBL/GenBank/DDBJ databases">
        <title>Genome-Based Taxonomic Classification of the Phylum Actinobacteria.</title>
        <authorList>
            <person name="Gao Y."/>
        </authorList>
    </citation>
    <scope>NUCLEOTIDE SEQUENCE</scope>
    <source>
        <strain evidence="6">KLBMP 8922</strain>
    </source>
</reference>
<keyword evidence="2" id="KW-0805">Transcription regulation</keyword>
<keyword evidence="3" id="KW-0238">DNA-binding</keyword>
<dbReference type="SMART" id="SM00422">
    <property type="entry name" value="HTH_MERR"/>
    <property type="match status" value="1"/>
</dbReference>
<dbReference type="SUPFAM" id="SSF46955">
    <property type="entry name" value="Putative DNA-binding domain"/>
    <property type="match status" value="1"/>
</dbReference>
<evidence type="ECO:0000259" key="5">
    <source>
        <dbReference type="PROSITE" id="PS50937"/>
    </source>
</evidence>
<evidence type="ECO:0000256" key="1">
    <source>
        <dbReference type="ARBA" id="ARBA00022491"/>
    </source>
</evidence>
<feature type="domain" description="HTH merR-type" evidence="5">
    <location>
        <begin position="7"/>
        <end position="76"/>
    </location>
</feature>
<dbReference type="InterPro" id="IPR047057">
    <property type="entry name" value="MerR_fam"/>
</dbReference>
<evidence type="ECO:0000313" key="6">
    <source>
        <dbReference type="EMBL" id="MCF2533913.1"/>
    </source>
</evidence>
<dbReference type="Pfam" id="PF13411">
    <property type="entry name" value="MerR_1"/>
    <property type="match status" value="1"/>
</dbReference>
<dbReference type="Proteomes" id="UP001165378">
    <property type="component" value="Unassembled WGS sequence"/>
</dbReference>
<dbReference type="PANTHER" id="PTHR30204:SF69">
    <property type="entry name" value="MERR-FAMILY TRANSCRIPTIONAL REGULATOR"/>
    <property type="match status" value="1"/>
</dbReference>